<dbReference type="SMART" id="SM00220">
    <property type="entry name" value="S_TKc"/>
    <property type="match status" value="1"/>
</dbReference>
<dbReference type="WBParaSite" id="BXY_0034800.1">
    <property type="protein sequence ID" value="BXY_0034800.1"/>
    <property type="gene ID" value="BXY_0034800"/>
</dbReference>
<evidence type="ECO:0000259" key="9">
    <source>
        <dbReference type="PROSITE" id="PS50011"/>
    </source>
</evidence>
<reference evidence="13" key="1">
    <citation type="submission" date="2016-11" db="UniProtKB">
        <authorList>
            <consortium name="WormBaseParasite"/>
        </authorList>
    </citation>
    <scope>IDENTIFICATION</scope>
</reference>
<evidence type="ECO:0000313" key="11">
    <source>
        <dbReference type="Proteomes" id="UP000095284"/>
    </source>
</evidence>
<dbReference type="Gene3D" id="1.10.510.10">
    <property type="entry name" value="Transferase(Phosphotransferase) domain 1"/>
    <property type="match status" value="1"/>
</dbReference>
<dbReference type="GO" id="GO:0034501">
    <property type="term" value="P:protein localization to kinetochore"/>
    <property type="evidence" value="ECO:0007669"/>
    <property type="project" value="TreeGrafter"/>
</dbReference>
<dbReference type="SMR" id="A0A1I7RI19"/>
<dbReference type="InterPro" id="IPR011009">
    <property type="entry name" value="Kinase-like_dom_sf"/>
</dbReference>
<dbReference type="PANTHER" id="PTHR22974:SF21">
    <property type="entry name" value="DUAL SPECIFICITY PROTEIN KINASE TTK"/>
    <property type="match status" value="1"/>
</dbReference>
<dbReference type="SUPFAM" id="SSF56112">
    <property type="entry name" value="Protein kinase-like (PK-like)"/>
    <property type="match status" value="1"/>
</dbReference>
<dbReference type="PROSITE" id="PS50011">
    <property type="entry name" value="PROTEIN_KINASE_DOM"/>
    <property type="match status" value="1"/>
</dbReference>
<dbReference type="GO" id="GO:0033316">
    <property type="term" value="P:meiotic spindle assembly checkpoint signaling"/>
    <property type="evidence" value="ECO:0007669"/>
    <property type="project" value="TreeGrafter"/>
</dbReference>
<evidence type="ECO:0000256" key="5">
    <source>
        <dbReference type="ARBA" id="ARBA00022840"/>
    </source>
</evidence>
<dbReference type="GO" id="GO:0000776">
    <property type="term" value="C:kinetochore"/>
    <property type="evidence" value="ECO:0007669"/>
    <property type="project" value="TreeGrafter"/>
</dbReference>
<feature type="region of interest" description="Disordered" evidence="8">
    <location>
        <begin position="303"/>
        <end position="333"/>
    </location>
</feature>
<feature type="compositionally biased region" description="Low complexity" evidence="8">
    <location>
        <begin position="305"/>
        <end position="315"/>
    </location>
</feature>
<dbReference type="GO" id="GO:0005524">
    <property type="term" value="F:ATP binding"/>
    <property type="evidence" value="ECO:0007669"/>
    <property type="project" value="UniProtKB-UniRule"/>
</dbReference>
<evidence type="ECO:0000256" key="3">
    <source>
        <dbReference type="ARBA" id="ARBA00022741"/>
    </source>
</evidence>
<dbReference type="Proteomes" id="UP000659654">
    <property type="component" value="Unassembled WGS sequence"/>
</dbReference>
<evidence type="ECO:0000256" key="4">
    <source>
        <dbReference type="ARBA" id="ARBA00022777"/>
    </source>
</evidence>
<dbReference type="EMBL" id="CAJFCV020000004">
    <property type="protein sequence ID" value="CAG9115217.1"/>
    <property type="molecule type" value="Genomic_DNA"/>
</dbReference>
<dbReference type="GO" id="GO:0005634">
    <property type="term" value="C:nucleus"/>
    <property type="evidence" value="ECO:0007669"/>
    <property type="project" value="TreeGrafter"/>
</dbReference>
<dbReference type="Pfam" id="PF00069">
    <property type="entry name" value="Pkinase"/>
    <property type="match status" value="1"/>
</dbReference>
<dbReference type="eggNOG" id="KOG0596">
    <property type="taxonomic scope" value="Eukaryota"/>
</dbReference>
<gene>
    <name evidence="10" type="ORF">BXYJ_LOCUS8792</name>
</gene>
<organism evidence="11 13">
    <name type="scientific">Bursaphelenchus xylophilus</name>
    <name type="common">Pinewood nematode worm</name>
    <name type="synonym">Aphelenchoides xylophilus</name>
    <dbReference type="NCBI Taxonomy" id="6326"/>
    <lineage>
        <taxon>Eukaryota</taxon>
        <taxon>Metazoa</taxon>
        <taxon>Ecdysozoa</taxon>
        <taxon>Nematoda</taxon>
        <taxon>Chromadorea</taxon>
        <taxon>Rhabditida</taxon>
        <taxon>Tylenchina</taxon>
        <taxon>Tylenchomorpha</taxon>
        <taxon>Aphelenchoidea</taxon>
        <taxon>Aphelenchoididae</taxon>
        <taxon>Bursaphelenchus</taxon>
    </lineage>
</organism>
<proteinExistence type="inferred from homology"/>
<sequence length="333" mass="37804">MQSADLEIDVTQPDQDSYPENEKFGYGQVVEVTLLETGKKREYMICEALGEGGYSSVHLANDLSNEEMFVAVKCIDLTSPKVIRLGKQAEFEVEVLQRLQHSEFVIELIAVKLIPRQTLYMFMELALDSLHKIFYDKRADKVPISTSYIASYWVPILRSVSFIHQNDIVHCDLKPDNFVTMEGPGIRVKLIDFGCAARLSPLTEAVVRRKTLGTTRYMAPEYLRYRMISKESDVWALGVLLFWMMVGTTPFKGTRKEARVAILNKDIDLSEITDKDVLFSLKMILQKDRENRPSCNKLLRISLCSPPNGNSTNTNTDREKSSSTPNDTSGVQK</sequence>
<dbReference type="AlphaFoldDB" id="A0A1I7RI19"/>
<feature type="binding site" evidence="6">
    <location>
        <position position="73"/>
    </location>
    <ligand>
        <name>ATP</name>
        <dbReference type="ChEBI" id="CHEBI:30616"/>
    </ligand>
</feature>
<evidence type="ECO:0000256" key="2">
    <source>
        <dbReference type="ARBA" id="ARBA00022679"/>
    </source>
</evidence>
<evidence type="ECO:0000256" key="7">
    <source>
        <dbReference type="RuleBase" id="RU000304"/>
    </source>
</evidence>
<comment type="similarity">
    <text evidence="7">Belongs to the protein kinase superfamily.</text>
</comment>
<dbReference type="EMBL" id="CAJFDI010000004">
    <property type="protein sequence ID" value="CAD5225932.1"/>
    <property type="molecule type" value="Genomic_DNA"/>
</dbReference>
<dbReference type="PROSITE" id="PS00108">
    <property type="entry name" value="PROTEIN_KINASE_ST"/>
    <property type="match status" value="1"/>
</dbReference>
<dbReference type="GO" id="GO:0007059">
    <property type="term" value="P:chromosome segregation"/>
    <property type="evidence" value="ECO:0007669"/>
    <property type="project" value="TreeGrafter"/>
</dbReference>
<evidence type="ECO:0000256" key="1">
    <source>
        <dbReference type="ARBA" id="ARBA00022527"/>
    </source>
</evidence>
<evidence type="ECO:0000313" key="13">
    <source>
        <dbReference type="WBParaSite" id="BXY_0034800.1"/>
    </source>
</evidence>
<reference evidence="10" key="2">
    <citation type="submission" date="2020-09" db="EMBL/GenBank/DDBJ databases">
        <authorList>
            <person name="Kikuchi T."/>
        </authorList>
    </citation>
    <scope>NUCLEOTIDE SEQUENCE</scope>
    <source>
        <strain evidence="10">Ka4C1</strain>
    </source>
</reference>
<keyword evidence="3 6" id="KW-0547">Nucleotide-binding</keyword>
<accession>A0A1I7RI19</accession>
<keyword evidence="1 7" id="KW-0723">Serine/threonine-protein kinase</keyword>
<dbReference type="InterPro" id="IPR017441">
    <property type="entry name" value="Protein_kinase_ATP_BS"/>
</dbReference>
<feature type="domain" description="Protein kinase" evidence="9">
    <location>
        <begin position="43"/>
        <end position="308"/>
    </location>
</feature>
<dbReference type="GO" id="GO:0004674">
    <property type="term" value="F:protein serine/threonine kinase activity"/>
    <property type="evidence" value="ECO:0007669"/>
    <property type="project" value="UniProtKB-KW"/>
</dbReference>
<name>A0A1I7RI19_BURXY</name>
<evidence type="ECO:0000256" key="8">
    <source>
        <dbReference type="SAM" id="MobiDB-lite"/>
    </source>
</evidence>
<dbReference type="OrthoDB" id="20524at2759"/>
<dbReference type="PANTHER" id="PTHR22974">
    <property type="entry name" value="MIXED LINEAGE PROTEIN KINASE"/>
    <property type="match status" value="1"/>
</dbReference>
<dbReference type="PROSITE" id="PS00107">
    <property type="entry name" value="PROTEIN_KINASE_ATP"/>
    <property type="match status" value="1"/>
</dbReference>
<keyword evidence="12" id="KW-1185">Reference proteome</keyword>
<dbReference type="InterPro" id="IPR000719">
    <property type="entry name" value="Prot_kinase_dom"/>
</dbReference>
<keyword evidence="4" id="KW-0418">Kinase</keyword>
<feature type="compositionally biased region" description="Polar residues" evidence="8">
    <location>
        <begin position="322"/>
        <end position="333"/>
    </location>
</feature>
<keyword evidence="2" id="KW-0808">Transferase</keyword>
<keyword evidence="5 6" id="KW-0067">ATP-binding</keyword>
<evidence type="ECO:0000313" key="12">
    <source>
        <dbReference type="Proteomes" id="UP000659654"/>
    </source>
</evidence>
<evidence type="ECO:0000313" key="10">
    <source>
        <dbReference type="EMBL" id="CAD5225932.1"/>
    </source>
</evidence>
<dbReference type="Proteomes" id="UP000582659">
    <property type="component" value="Unassembled WGS sequence"/>
</dbReference>
<dbReference type="GO" id="GO:0007094">
    <property type="term" value="P:mitotic spindle assembly checkpoint signaling"/>
    <property type="evidence" value="ECO:0007669"/>
    <property type="project" value="TreeGrafter"/>
</dbReference>
<protein>
    <submittedName>
        <fullName evidence="10">(pine wood nematode) hypothetical protein</fullName>
    </submittedName>
    <submittedName>
        <fullName evidence="13">Protein kinase domain-containing protein</fullName>
    </submittedName>
</protein>
<dbReference type="Proteomes" id="UP000095284">
    <property type="component" value="Unplaced"/>
</dbReference>
<dbReference type="GO" id="GO:0004712">
    <property type="term" value="F:protein serine/threonine/tyrosine kinase activity"/>
    <property type="evidence" value="ECO:0007669"/>
    <property type="project" value="TreeGrafter"/>
</dbReference>
<dbReference type="InterPro" id="IPR008271">
    <property type="entry name" value="Ser/Thr_kinase_AS"/>
</dbReference>
<evidence type="ECO:0000256" key="6">
    <source>
        <dbReference type="PROSITE-ProRule" id="PRU10141"/>
    </source>
</evidence>